<evidence type="ECO:0000259" key="4">
    <source>
        <dbReference type="PROSITE" id="PS50109"/>
    </source>
</evidence>
<dbReference type="PANTHER" id="PTHR43065">
    <property type="entry name" value="SENSOR HISTIDINE KINASE"/>
    <property type="match status" value="1"/>
</dbReference>
<dbReference type="RefSeq" id="WP_077333585.1">
    <property type="nucleotide sequence ID" value="NZ_FULE01000013.1"/>
</dbReference>
<dbReference type="STRING" id="1123498.VR7878_00741"/>
<comment type="catalytic activity">
    <reaction evidence="1">
        <text>ATP + protein L-histidine = ADP + protein N-phospho-L-histidine.</text>
        <dbReference type="EC" id="2.7.13.3"/>
    </reaction>
</comment>
<dbReference type="GO" id="GO:0000155">
    <property type="term" value="F:phosphorelay sensor kinase activity"/>
    <property type="evidence" value="ECO:0007669"/>
    <property type="project" value="InterPro"/>
</dbReference>
<proteinExistence type="predicted"/>
<dbReference type="InterPro" id="IPR003594">
    <property type="entry name" value="HATPase_dom"/>
</dbReference>
<dbReference type="AlphaFoldDB" id="A0A1R4LCR7"/>
<reference evidence="6" key="1">
    <citation type="submission" date="2017-02" db="EMBL/GenBank/DDBJ databases">
        <authorList>
            <person name="Rodrigo-Torres L."/>
            <person name="Arahal R.D."/>
            <person name="Lucena T."/>
        </authorList>
    </citation>
    <scope>NUCLEOTIDE SEQUENCE [LARGE SCALE GENOMIC DNA]</scope>
    <source>
        <strain evidence="6">CECT 7878</strain>
    </source>
</reference>
<dbReference type="EC" id="2.7.13.3" evidence="2"/>
<organism evidence="5 6">
    <name type="scientific">Vibrio ruber (strain DSM 16370 / JCM 11486 / BCRC 17186 / CECT 7878 / LMG 23124 / VR1)</name>
    <dbReference type="NCBI Taxonomy" id="1123498"/>
    <lineage>
        <taxon>Bacteria</taxon>
        <taxon>Pseudomonadati</taxon>
        <taxon>Pseudomonadota</taxon>
        <taxon>Gammaproteobacteria</taxon>
        <taxon>Vibrionales</taxon>
        <taxon>Vibrionaceae</taxon>
        <taxon>Vibrio</taxon>
    </lineage>
</organism>
<evidence type="ECO:0000256" key="3">
    <source>
        <dbReference type="ARBA" id="ARBA00022553"/>
    </source>
</evidence>
<protein>
    <recommendedName>
        <fullName evidence="2">histidine kinase</fullName>
        <ecNumber evidence="2">2.7.13.3</ecNumber>
    </recommendedName>
</protein>
<dbReference type="SUPFAM" id="SSF47384">
    <property type="entry name" value="Homodimeric domain of signal transducing histidine kinase"/>
    <property type="match status" value="1"/>
</dbReference>
<evidence type="ECO:0000256" key="1">
    <source>
        <dbReference type="ARBA" id="ARBA00000085"/>
    </source>
</evidence>
<dbReference type="PROSITE" id="PS50109">
    <property type="entry name" value="HIS_KIN"/>
    <property type="match status" value="1"/>
</dbReference>
<dbReference type="InterPro" id="IPR003661">
    <property type="entry name" value="HisK_dim/P_dom"/>
</dbReference>
<dbReference type="InterPro" id="IPR036097">
    <property type="entry name" value="HisK_dim/P_sf"/>
</dbReference>
<dbReference type="SUPFAM" id="SSF55874">
    <property type="entry name" value="ATPase domain of HSP90 chaperone/DNA topoisomerase II/histidine kinase"/>
    <property type="match status" value="1"/>
</dbReference>
<dbReference type="OrthoDB" id="1931120at2"/>
<evidence type="ECO:0000313" key="6">
    <source>
        <dbReference type="Proteomes" id="UP000188276"/>
    </source>
</evidence>
<feature type="domain" description="Histidine kinase" evidence="4">
    <location>
        <begin position="209"/>
        <end position="444"/>
    </location>
</feature>
<dbReference type="PRINTS" id="PR00344">
    <property type="entry name" value="BCTRLSENSOR"/>
</dbReference>
<gene>
    <name evidence="5" type="primary">zraS_1</name>
    <name evidence="5" type="ORF">VR7878_00741</name>
</gene>
<keyword evidence="3" id="KW-0597">Phosphoprotein</keyword>
<evidence type="ECO:0000256" key="2">
    <source>
        <dbReference type="ARBA" id="ARBA00012438"/>
    </source>
</evidence>
<evidence type="ECO:0000313" key="5">
    <source>
        <dbReference type="EMBL" id="SJN54366.1"/>
    </source>
</evidence>
<dbReference type="InterPro" id="IPR004358">
    <property type="entry name" value="Sig_transdc_His_kin-like_C"/>
</dbReference>
<dbReference type="Gene3D" id="3.30.565.10">
    <property type="entry name" value="Histidine kinase-like ATPase, C-terminal domain"/>
    <property type="match status" value="1"/>
</dbReference>
<sequence>MGHPSIKNDIQVKPVIFSEAVQPFTEKKCTEKKYTEQTLFLDILRLMLATESQDDSIDLFLDFMRKTFANTKVYLFALHEPEVLRLIRSHPVLTGSICEQSFPVLTQDEFCLIEQLENSAFWAEHYAPFFPKMSKALVVTVQVRSRHYVMLLTSPSEVLWQQHNLETLYYIVETVKIALTYITSTEVIYHKRDMEQTEKFASLGKLAAGVAHEINNPLGFVMSNLGTLSAYMDEFKQWISALPDAQKTTIADVLDDSADIISETLEGLTRIQNVVSSLNVYNHVASSNVRVVDLRDVISSSLGLILGELKMRAKIDYQAPERAMYVKGQSNKLQQAFIHLLMNAFQSITNADGVIRIQLTYETSILQPRKRNLCLSIQDNGKGIAEEDLQHIFEPFFTTKQVGSGAGLGLSVAKEIIEEHLGFISIESELGKGTEAVIRLPCVVSMP</sequence>
<dbReference type="CDD" id="cd00082">
    <property type="entry name" value="HisKA"/>
    <property type="match status" value="1"/>
</dbReference>
<dbReference type="InterPro" id="IPR005467">
    <property type="entry name" value="His_kinase_dom"/>
</dbReference>
<dbReference type="InterPro" id="IPR036890">
    <property type="entry name" value="HATPase_C_sf"/>
</dbReference>
<name>A0A1R4LCR7_VIBR1</name>
<dbReference type="Gene3D" id="1.10.287.130">
    <property type="match status" value="1"/>
</dbReference>
<dbReference type="EMBL" id="FULE01000013">
    <property type="protein sequence ID" value="SJN54366.1"/>
    <property type="molecule type" value="Genomic_DNA"/>
</dbReference>
<accession>A0A1R4LCR7</accession>
<dbReference type="Pfam" id="PF02518">
    <property type="entry name" value="HATPase_c"/>
    <property type="match status" value="1"/>
</dbReference>
<dbReference type="Proteomes" id="UP000188276">
    <property type="component" value="Unassembled WGS sequence"/>
</dbReference>
<dbReference type="PANTHER" id="PTHR43065:SF50">
    <property type="entry name" value="HISTIDINE KINASE"/>
    <property type="match status" value="1"/>
</dbReference>
<keyword evidence="6" id="KW-1185">Reference proteome</keyword>
<keyword evidence="5" id="KW-0808">Transferase</keyword>
<dbReference type="SMART" id="SM00387">
    <property type="entry name" value="HATPase_c"/>
    <property type="match status" value="1"/>
</dbReference>